<reference evidence="5 6" key="1">
    <citation type="journal article" date="2020" name="Microb. Ecol.">
        <title>Ecogenomics of the Marine Benthic Filamentous Cyanobacterium Adonisia.</title>
        <authorList>
            <person name="Walter J.M."/>
            <person name="Coutinho F.H."/>
            <person name="Leomil L."/>
            <person name="Hargreaves P.I."/>
            <person name="Campeao M.E."/>
            <person name="Vieira V.V."/>
            <person name="Silva B.S."/>
            <person name="Fistarol G.O."/>
            <person name="Salomon P.S."/>
            <person name="Sawabe T."/>
            <person name="Mino S."/>
            <person name="Hosokawa M."/>
            <person name="Miyashita H."/>
            <person name="Maruyama F."/>
            <person name="van Verk M.C."/>
            <person name="Dutilh B.E."/>
            <person name="Thompson C.C."/>
            <person name="Thompson F.L."/>
        </authorList>
    </citation>
    <scope>NUCLEOTIDE SEQUENCE [LARGE SCALE GENOMIC DNA]</scope>
    <source>
        <strain evidence="5 6">CCMR0081</strain>
    </source>
</reference>
<dbReference type="Pfam" id="PF22200">
    <property type="entry name" value="ExsA_N"/>
    <property type="match status" value="1"/>
</dbReference>
<dbReference type="InterPro" id="IPR054015">
    <property type="entry name" value="ExsA-like_N"/>
</dbReference>
<dbReference type="PROSITE" id="PS01124">
    <property type="entry name" value="HTH_ARAC_FAMILY_2"/>
    <property type="match status" value="1"/>
</dbReference>
<keyword evidence="3" id="KW-0804">Transcription</keyword>
<evidence type="ECO:0000256" key="1">
    <source>
        <dbReference type="ARBA" id="ARBA00023015"/>
    </source>
</evidence>
<accession>A0A6M0RDK9</accession>
<dbReference type="Proteomes" id="UP000481033">
    <property type="component" value="Unassembled WGS sequence"/>
</dbReference>
<feature type="domain" description="HTH araC/xylS-type" evidence="4">
    <location>
        <begin position="201"/>
        <end position="299"/>
    </location>
</feature>
<proteinExistence type="predicted"/>
<dbReference type="SUPFAM" id="SSF46689">
    <property type="entry name" value="Homeodomain-like"/>
    <property type="match status" value="2"/>
</dbReference>
<evidence type="ECO:0000313" key="6">
    <source>
        <dbReference type="Proteomes" id="UP000481033"/>
    </source>
</evidence>
<dbReference type="PANTHER" id="PTHR43280">
    <property type="entry name" value="ARAC-FAMILY TRANSCRIPTIONAL REGULATOR"/>
    <property type="match status" value="1"/>
</dbReference>
<gene>
    <name evidence="5" type="ORF">DXZ20_01475</name>
</gene>
<dbReference type="InterPro" id="IPR009057">
    <property type="entry name" value="Homeodomain-like_sf"/>
</dbReference>
<organism evidence="5 6">
    <name type="scientific">Adonisia turfae CCMR0081</name>
    <dbReference type="NCBI Taxonomy" id="2292702"/>
    <lineage>
        <taxon>Bacteria</taxon>
        <taxon>Bacillati</taxon>
        <taxon>Cyanobacteriota</taxon>
        <taxon>Adonisia</taxon>
        <taxon>Adonisia turfae</taxon>
    </lineage>
</organism>
<dbReference type="Gene3D" id="1.10.10.60">
    <property type="entry name" value="Homeodomain-like"/>
    <property type="match status" value="1"/>
</dbReference>
<dbReference type="GO" id="GO:0043565">
    <property type="term" value="F:sequence-specific DNA binding"/>
    <property type="evidence" value="ECO:0007669"/>
    <property type="project" value="InterPro"/>
</dbReference>
<dbReference type="EMBL" id="QXHD01000003">
    <property type="protein sequence ID" value="NEZ54388.1"/>
    <property type="molecule type" value="Genomic_DNA"/>
</dbReference>
<evidence type="ECO:0000256" key="3">
    <source>
        <dbReference type="ARBA" id="ARBA00023163"/>
    </source>
</evidence>
<evidence type="ECO:0000313" key="5">
    <source>
        <dbReference type="EMBL" id="NEZ54388.1"/>
    </source>
</evidence>
<evidence type="ECO:0000256" key="2">
    <source>
        <dbReference type="ARBA" id="ARBA00023125"/>
    </source>
</evidence>
<comment type="caution">
    <text evidence="5">The sequence shown here is derived from an EMBL/GenBank/DDBJ whole genome shotgun (WGS) entry which is preliminary data.</text>
</comment>
<keyword evidence="2" id="KW-0238">DNA-binding</keyword>
<dbReference type="SMART" id="SM00342">
    <property type="entry name" value="HTH_ARAC"/>
    <property type="match status" value="1"/>
</dbReference>
<dbReference type="Pfam" id="PF12833">
    <property type="entry name" value="HTH_18"/>
    <property type="match status" value="1"/>
</dbReference>
<dbReference type="AlphaFoldDB" id="A0A6M0RDK9"/>
<dbReference type="RefSeq" id="WP_163695946.1">
    <property type="nucleotide sequence ID" value="NZ_QXHD01000003.1"/>
</dbReference>
<evidence type="ECO:0000259" key="4">
    <source>
        <dbReference type="PROSITE" id="PS01124"/>
    </source>
</evidence>
<keyword evidence="6" id="KW-1185">Reference proteome</keyword>
<dbReference type="GO" id="GO:0003700">
    <property type="term" value="F:DNA-binding transcription factor activity"/>
    <property type="evidence" value="ECO:0007669"/>
    <property type="project" value="InterPro"/>
</dbReference>
<keyword evidence="1" id="KW-0805">Transcription regulation</keyword>
<sequence length="302" mass="34589">MSLKQSTAQHCENNILYIPSALHSMRDVELLLHNQDSAIFYKALEQDLINVEFHTSAPCIVYIETGTETITNCYNHACRVQQHEAVFLPKGLNLYSDYVSTDGSLRAYLLFLSDDVVTDFLATGTSLPKLSNSTSTFLKVDKSPAMALFFESLIASYRHWHHSPHILKLKLLEILHIIDINDEDQQLRSNLSVNQQENPKRNIKRLMEKYIISHLSAKDFAALSGRSVSSFNREFKALYGTTPKQWIIEQRLAHAYTLLVEQRWSVTAVANEVGYDNISHFITAFKRVYHQTPHQIKTVDPH</sequence>
<name>A0A6M0RDK9_9CYAN</name>
<dbReference type="PANTHER" id="PTHR43280:SF2">
    <property type="entry name" value="HTH-TYPE TRANSCRIPTIONAL REGULATOR EXSA"/>
    <property type="match status" value="1"/>
</dbReference>
<protein>
    <submittedName>
        <fullName evidence="5">AraC family transcriptional regulator</fullName>
    </submittedName>
</protein>
<dbReference type="InterPro" id="IPR018060">
    <property type="entry name" value="HTH_AraC"/>
</dbReference>